<evidence type="ECO:0000256" key="2">
    <source>
        <dbReference type="ARBA" id="ARBA00022723"/>
    </source>
</evidence>
<dbReference type="Gene3D" id="3.40.390.10">
    <property type="entry name" value="Collagenase (Catalytic Domain)"/>
    <property type="match status" value="1"/>
</dbReference>
<reference evidence="7" key="1">
    <citation type="submission" date="2021-02" db="EMBL/GenBank/DDBJ databases">
        <title>Genome-Resolved Metagenomics of a Microbial Community Performing Photosynthetic Biological Nutrient Removal.</title>
        <authorList>
            <person name="Mcdaniel E.A."/>
        </authorList>
    </citation>
    <scope>NUCLEOTIDE SEQUENCE</scope>
    <source>
        <strain evidence="7">UWPOB_OBS1</strain>
    </source>
</reference>
<name>A0A8J7PFC9_9BACT</name>
<keyword evidence="2" id="KW-0479">Metal-binding</keyword>
<dbReference type="InterPro" id="IPR011990">
    <property type="entry name" value="TPR-like_helical_dom_sf"/>
</dbReference>
<protein>
    <submittedName>
        <fullName evidence="7">Matrixin family metalloprotease</fullName>
    </submittedName>
</protein>
<evidence type="ECO:0000256" key="4">
    <source>
        <dbReference type="ARBA" id="ARBA00022833"/>
    </source>
</evidence>
<comment type="caution">
    <text evidence="7">The sequence shown here is derived from an EMBL/GenBank/DDBJ whole genome shotgun (WGS) entry which is preliminary data.</text>
</comment>
<dbReference type="GO" id="GO:0004222">
    <property type="term" value="F:metalloendopeptidase activity"/>
    <property type="evidence" value="ECO:0007669"/>
    <property type="project" value="InterPro"/>
</dbReference>
<evidence type="ECO:0000313" key="7">
    <source>
        <dbReference type="EMBL" id="MBN8662486.1"/>
    </source>
</evidence>
<dbReference type="InterPro" id="IPR024079">
    <property type="entry name" value="MetalloPept_cat_dom_sf"/>
</dbReference>
<keyword evidence="3" id="KW-0378">Hydrolase</keyword>
<sequence>MEETTAEKDPKLTWQVLQRAFERVRAGRLDEADTWLVYALRNASADPLLLSLEDGEYLAKGLSGSSSSSSALSADNCDVLVLRALIQTRLNSPRLAFESLRSVENHYPNYHSINQVKSRIRALDSFINPPVQDSLPEPRELSPKELQEILERLARAKVALSENRKTLEQALFEAKEEHLEKYSRWREARFPLKVFIPTDSDCSKIPGYTAGDRVWLVTAFQLWQKAMKERIKFTYVNSAAKADITCEWVDHPDKLGLRAKDVVGACQTTCESSFSIVHARIRILTVSGKLTAPNGSGFRGKFLRNVALHEIGHALGLDHSPHERSIMYFQVHDPLLDSLAAEDIAAMKKIVLATQSESERIAKADAAKPKVDAARTKIASASAQIKKDEDTLRYLVTNIDSQLKAAKDLERFNLWDQAFSFYNDAFKYRSSDDGVRQNICRTANNAGRVALKTGRVAEAIKFLSRGRELMNKQTPVELRKQILENLRNAYEASNQKTEAAAVQMVLQGENF</sequence>
<keyword evidence="4" id="KW-0862">Zinc</keyword>
<accession>A0A8J7PFC9</accession>
<proteinExistence type="predicted"/>
<dbReference type="GO" id="GO:0006508">
    <property type="term" value="P:proteolysis"/>
    <property type="evidence" value="ECO:0007669"/>
    <property type="project" value="UniProtKB-KW"/>
</dbReference>
<evidence type="ECO:0000313" key="8">
    <source>
        <dbReference type="Proteomes" id="UP000664277"/>
    </source>
</evidence>
<evidence type="ECO:0000256" key="1">
    <source>
        <dbReference type="ARBA" id="ARBA00022670"/>
    </source>
</evidence>
<dbReference type="InterPro" id="IPR006026">
    <property type="entry name" value="Peptidase_Metallo"/>
</dbReference>
<dbReference type="InterPro" id="IPR001818">
    <property type="entry name" value="Pept_M10_metallopeptidase"/>
</dbReference>
<dbReference type="GO" id="GO:0008270">
    <property type="term" value="F:zinc ion binding"/>
    <property type="evidence" value="ECO:0007669"/>
    <property type="project" value="InterPro"/>
</dbReference>
<organism evidence="7 8">
    <name type="scientific">Candidatus Obscuribacter phosphatis</name>
    <dbReference type="NCBI Taxonomy" id="1906157"/>
    <lineage>
        <taxon>Bacteria</taxon>
        <taxon>Bacillati</taxon>
        <taxon>Candidatus Melainabacteria</taxon>
        <taxon>Candidatus Obscuribacterales</taxon>
        <taxon>Candidatus Obscuribacteraceae</taxon>
        <taxon>Candidatus Obscuribacter</taxon>
    </lineage>
</organism>
<dbReference type="SMART" id="SM00235">
    <property type="entry name" value="ZnMc"/>
    <property type="match status" value="1"/>
</dbReference>
<feature type="domain" description="Peptidase metallopeptidase" evidence="6">
    <location>
        <begin position="181"/>
        <end position="353"/>
    </location>
</feature>
<dbReference type="EMBL" id="JAFLCK010000040">
    <property type="protein sequence ID" value="MBN8662486.1"/>
    <property type="molecule type" value="Genomic_DNA"/>
</dbReference>
<feature type="coiled-coil region" evidence="5">
    <location>
        <begin position="150"/>
        <end position="177"/>
    </location>
</feature>
<evidence type="ECO:0000256" key="5">
    <source>
        <dbReference type="SAM" id="Coils"/>
    </source>
</evidence>
<dbReference type="SUPFAM" id="SSF48452">
    <property type="entry name" value="TPR-like"/>
    <property type="match status" value="1"/>
</dbReference>
<dbReference type="Pfam" id="PF00413">
    <property type="entry name" value="Peptidase_M10"/>
    <property type="match status" value="1"/>
</dbReference>
<dbReference type="AlphaFoldDB" id="A0A8J7PFC9"/>
<dbReference type="GO" id="GO:0031012">
    <property type="term" value="C:extracellular matrix"/>
    <property type="evidence" value="ECO:0007669"/>
    <property type="project" value="InterPro"/>
</dbReference>
<evidence type="ECO:0000259" key="6">
    <source>
        <dbReference type="SMART" id="SM00235"/>
    </source>
</evidence>
<dbReference type="SUPFAM" id="SSF55486">
    <property type="entry name" value="Metalloproteases ('zincins'), catalytic domain"/>
    <property type="match status" value="1"/>
</dbReference>
<dbReference type="Proteomes" id="UP000664277">
    <property type="component" value="Unassembled WGS sequence"/>
</dbReference>
<keyword evidence="7" id="KW-0482">Metalloprotease</keyword>
<keyword evidence="5" id="KW-0175">Coiled coil</keyword>
<gene>
    <name evidence="7" type="ORF">J0M35_19105</name>
</gene>
<dbReference type="Gene3D" id="1.25.40.10">
    <property type="entry name" value="Tetratricopeptide repeat domain"/>
    <property type="match status" value="1"/>
</dbReference>
<evidence type="ECO:0000256" key="3">
    <source>
        <dbReference type="ARBA" id="ARBA00022801"/>
    </source>
</evidence>
<keyword evidence="1" id="KW-0645">Protease</keyword>